<protein>
    <recommendedName>
        <fullName evidence="4">SKP1 component POZ domain-containing protein</fullName>
    </recommendedName>
</protein>
<sequence>MTAQLTISSFINGGNSDSKGIKTSKNKKKNRRRKDPQKRTSPDEAIETSKKGSDGLNSLFHSAEVDNEFQSSTSNMSKLQGAPKVEFDGVDIDDEIDPALKEKIDREVEDFARRLNSDWPERMQELLSLGQERRPVHFAINGNGTMGGYGSMCSFPLWF</sequence>
<dbReference type="EMBL" id="KK914782">
    <property type="protein sequence ID" value="KDP28618.1"/>
    <property type="molecule type" value="Genomic_DNA"/>
</dbReference>
<organism evidence="2 3">
    <name type="scientific">Jatropha curcas</name>
    <name type="common">Barbados nut</name>
    <dbReference type="NCBI Taxonomy" id="180498"/>
    <lineage>
        <taxon>Eukaryota</taxon>
        <taxon>Viridiplantae</taxon>
        <taxon>Streptophyta</taxon>
        <taxon>Embryophyta</taxon>
        <taxon>Tracheophyta</taxon>
        <taxon>Spermatophyta</taxon>
        <taxon>Magnoliopsida</taxon>
        <taxon>eudicotyledons</taxon>
        <taxon>Gunneridae</taxon>
        <taxon>Pentapetalae</taxon>
        <taxon>rosids</taxon>
        <taxon>fabids</taxon>
        <taxon>Malpighiales</taxon>
        <taxon>Euphorbiaceae</taxon>
        <taxon>Crotonoideae</taxon>
        <taxon>Jatropheae</taxon>
        <taxon>Jatropha</taxon>
    </lineage>
</organism>
<dbReference type="PROSITE" id="PS01095">
    <property type="entry name" value="GH18_1"/>
    <property type="match status" value="1"/>
</dbReference>
<gene>
    <name evidence="2" type="ORF">JCGZ_14389</name>
</gene>
<dbReference type="OrthoDB" id="1747349at2759"/>
<accession>A0A067K0M6</accession>
<evidence type="ECO:0000313" key="2">
    <source>
        <dbReference type="EMBL" id="KDP28618.1"/>
    </source>
</evidence>
<keyword evidence="3" id="KW-1185">Reference proteome</keyword>
<dbReference type="Proteomes" id="UP000027138">
    <property type="component" value="Unassembled WGS sequence"/>
</dbReference>
<dbReference type="InterPro" id="IPR001579">
    <property type="entry name" value="Glyco_hydro_18_chit_AS"/>
</dbReference>
<evidence type="ECO:0000256" key="1">
    <source>
        <dbReference type="SAM" id="MobiDB-lite"/>
    </source>
</evidence>
<evidence type="ECO:0008006" key="4">
    <source>
        <dbReference type="Google" id="ProtNLM"/>
    </source>
</evidence>
<feature type="compositionally biased region" description="Basic residues" evidence="1">
    <location>
        <begin position="22"/>
        <end position="36"/>
    </location>
</feature>
<feature type="region of interest" description="Disordered" evidence="1">
    <location>
        <begin position="1"/>
        <end position="82"/>
    </location>
</feature>
<dbReference type="GO" id="GO:0005975">
    <property type="term" value="P:carbohydrate metabolic process"/>
    <property type="evidence" value="ECO:0007669"/>
    <property type="project" value="InterPro"/>
</dbReference>
<feature type="compositionally biased region" description="Polar residues" evidence="1">
    <location>
        <begin position="68"/>
        <end position="78"/>
    </location>
</feature>
<feature type="compositionally biased region" description="Polar residues" evidence="1">
    <location>
        <begin position="1"/>
        <end position="18"/>
    </location>
</feature>
<evidence type="ECO:0000313" key="3">
    <source>
        <dbReference type="Proteomes" id="UP000027138"/>
    </source>
</evidence>
<proteinExistence type="predicted"/>
<reference evidence="2 3" key="1">
    <citation type="journal article" date="2014" name="PLoS ONE">
        <title>Global Analysis of Gene Expression Profiles in Physic Nut (Jatropha curcas L.) Seedlings Exposed to Salt Stress.</title>
        <authorList>
            <person name="Zhang L."/>
            <person name="Zhang C."/>
            <person name="Wu P."/>
            <person name="Chen Y."/>
            <person name="Li M."/>
            <person name="Jiang H."/>
            <person name="Wu G."/>
        </authorList>
    </citation>
    <scope>NUCLEOTIDE SEQUENCE [LARGE SCALE GENOMIC DNA]</scope>
    <source>
        <strain evidence="3">cv. GZQX0401</strain>
        <tissue evidence="2">Young leaves</tissue>
    </source>
</reference>
<dbReference type="STRING" id="180498.A0A067K0M6"/>
<name>A0A067K0M6_JATCU</name>
<feature type="compositionally biased region" description="Basic and acidic residues" evidence="1">
    <location>
        <begin position="37"/>
        <end position="53"/>
    </location>
</feature>
<dbReference type="AlphaFoldDB" id="A0A067K0M6"/>
<dbReference type="GO" id="GO:0004553">
    <property type="term" value="F:hydrolase activity, hydrolyzing O-glycosyl compounds"/>
    <property type="evidence" value="ECO:0007669"/>
    <property type="project" value="InterPro"/>
</dbReference>